<gene>
    <name evidence="2" type="ORF">EU91_0858</name>
</gene>
<dbReference type="Proteomes" id="UP000030598">
    <property type="component" value="Unassembled WGS sequence"/>
</dbReference>
<accession>A0A0A1ZEH0</accession>
<evidence type="ECO:0000313" key="3">
    <source>
        <dbReference type="Proteomes" id="UP000030598"/>
    </source>
</evidence>
<organism evidence="2 3">
    <name type="scientific">Prochlorococcus marinus str. GP2</name>
    <dbReference type="NCBI Taxonomy" id="59925"/>
    <lineage>
        <taxon>Bacteria</taxon>
        <taxon>Bacillati</taxon>
        <taxon>Cyanobacteriota</taxon>
        <taxon>Cyanophyceae</taxon>
        <taxon>Synechococcales</taxon>
        <taxon>Prochlorococcaceae</taxon>
        <taxon>Prochlorococcus</taxon>
    </lineage>
</organism>
<sequence length="42" mass="4760">MRPKTIARPNAATSNTDPIATPLKRLSRSNSNLKMKKFVYIK</sequence>
<evidence type="ECO:0000313" key="2">
    <source>
        <dbReference type="EMBL" id="KGF87825.1"/>
    </source>
</evidence>
<proteinExistence type="predicted"/>
<reference evidence="3" key="1">
    <citation type="journal article" date="2014" name="Sci. Data">
        <title>Genomes of diverse isolates of the marine cyanobacterium Prochlorococcus.</title>
        <authorList>
            <person name="Biller S."/>
            <person name="Berube P."/>
            <person name="Thompson J."/>
            <person name="Kelly L."/>
            <person name="Roggensack S."/>
            <person name="Awad L."/>
            <person name="Roache-Johnson K."/>
            <person name="Ding H."/>
            <person name="Giovannoni S.J."/>
            <person name="Moore L.R."/>
            <person name="Chisholm S.W."/>
        </authorList>
    </citation>
    <scope>NUCLEOTIDE SEQUENCE [LARGE SCALE GENOMIC DNA]</scope>
    <source>
        <strain evidence="3">GP2</strain>
    </source>
</reference>
<dbReference type="AlphaFoldDB" id="A0A0A1ZEH0"/>
<comment type="caution">
    <text evidence="2">The sequence shown here is derived from an EMBL/GenBank/DDBJ whole genome shotgun (WGS) entry which is preliminary data.</text>
</comment>
<protein>
    <submittedName>
        <fullName evidence="2">Uncharacterized protein</fullName>
    </submittedName>
</protein>
<name>A0A0A1ZEH0_PROMR</name>
<evidence type="ECO:0000256" key="1">
    <source>
        <dbReference type="SAM" id="MobiDB-lite"/>
    </source>
</evidence>
<dbReference type="EMBL" id="JNAH01000004">
    <property type="protein sequence ID" value="KGF87825.1"/>
    <property type="molecule type" value="Genomic_DNA"/>
</dbReference>
<feature type="region of interest" description="Disordered" evidence="1">
    <location>
        <begin position="1"/>
        <end position="24"/>
    </location>
</feature>